<keyword evidence="4" id="KW-0732">Signal</keyword>
<evidence type="ECO:0000256" key="10">
    <source>
        <dbReference type="ARBA" id="ARBA00023157"/>
    </source>
</evidence>
<dbReference type="PROSITE" id="PS50026">
    <property type="entry name" value="EGF_3"/>
    <property type="match status" value="3"/>
</dbReference>
<dbReference type="InterPro" id="IPR000742">
    <property type="entry name" value="EGF"/>
</dbReference>
<evidence type="ECO:0000313" key="16">
    <source>
        <dbReference type="EMBL" id="CAB3979444.1"/>
    </source>
</evidence>
<dbReference type="PROSITE" id="PS01186">
    <property type="entry name" value="EGF_2"/>
    <property type="match status" value="1"/>
</dbReference>
<keyword evidence="6 12" id="KW-0106">Calcium</keyword>
<dbReference type="GO" id="GO:0045296">
    <property type="term" value="F:cadherin binding"/>
    <property type="evidence" value="ECO:0007669"/>
    <property type="project" value="TreeGrafter"/>
</dbReference>
<evidence type="ECO:0000256" key="2">
    <source>
        <dbReference type="ARBA" id="ARBA00022536"/>
    </source>
</evidence>
<feature type="compositionally biased region" description="Low complexity" evidence="14">
    <location>
        <begin position="3797"/>
        <end position="3809"/>
    </location>
</feature>
<feature type="region of interest" description="Disordered" evidence="14">
    <location>
        <begin position="4017"/>
        <end position="4085"/>
    </location>
</feature>
<dbReference type="PROSITE" id="PS00022">
    <property type="entry name" value="EGF_1"/>
    <property type="match status" value="3"/>
</dbReference>
<dbReference type="GO" id="GO:0016342">
    <property type="term" value="C:catenin complex"/>
    <property type="evidence" value="ECO:0007669"/>
    <property type="project" value="TreeGrafter"/>
</dbReference>
<dbReference type="FunFam" id="2.60.40.60:FF:000104">
    <property type="entry name" value="cadherin-23 isoform X1"/>
    <property type="match status" value="2"/>
</dbReference>
<dbReference type="FunFam" id="2.60.40.60:FF:000106">
    <property type="entry name" value="FAT atypical cadherin 4"/>
    <property type="match status" value="1"/>
</dbReference>
<dbReference type="PRINTS" id="PR00205">
    <property type="entry name" value="CADHERIN"/>
</dbReference>
<dbReference type="GO" id="GO:0048731">
    <property type="term" value="P:system development"/>
    <property type="evidence" value="ECO:0007669"/>
    <property type="project" value="UniProtKB-ARBA"/>
</dbReference>
<proteinExistence type="predicted"/>
<dbReference type="FunFam" id="2.60.40.60:FF:000116">
    <property type="entry name" value="Dachsous cadherin-related 2"/>
    <property type="match status" value="1"/>
</dbReference>
<dbReference type="GO" id="GO:0016477">
    <property type="term" value="P:cell migration"/>
    <property type="evidence" value="ECO:0007669"/>
    <property type="project" value="TreeGrafter"/>
</dbReference>
<name>A0A6S7FIJ6_PARCT</name>
<dbReference type="CDD" id="cd00054">
    <property type="entry name" value="EGF_CA"/>
    <property type="match status" value="2"/>
</dbReference>
<sequence length="4118" mass="457829">GNGEAGHGKMQRLDFTRKNYDLVTSMYIVTTEELDREVKEFHILTIQACDCGIPSRCNSTILNITVTDYNDNKPIFHDLKSEVEVEENCNAGSKFIMALSVSDKDSGKNGQFTLSVSDGFEYRGLFDITANNDLVSTKCLTYDKNRPYIDIVINAVDHGDPVQRNAVAIRIVVVDINDHSPVLSVADTKPVSENTHVEHYVRIIVATDRDDDANANVSLKIINGNPKDKFYLSKLSAPGYLFYLKFKGTLDREDISVYNITIEGSDHGTPPRTSYINIIIEVVDQNDNHPNCSFPKETISLSESLPIGSFVTIVQGIDKDEGRNSEIKYSLASGHNSGMFKIIESSGLITTTALLDYEIRTLITLRVNVEDNGNPKLSSFCLLTINITDINDNKPLFTNTTFNFNVREDVAVNSVVANLSAFDADAGMNSKLTFLILFPSAVVEKTFYLNNDTGAIQILMALDREHHDFYQFQIFTMDFGDPDVVIVVEDVNDNRPEFQYPHKLITVKNSAPVGSIVFKVRALDPDSGNGGIVNGDVVVANDLSDVSNYSPMINLTITSDPDSEDGDFFGIFPEGNLQRKPQTKRHISLVGKLDFVATFQNLDVDLVEVYSYFTFDHVTNEIKIKQVIDPSQSNYIVDIEENAVIVDEDVQVMNIAPPHYNSTCFIEVNIHDVNNNKPHFARFLILKSIEENFAIGQTMYHANASDSDYGRNSRLTYTIISGNQESNFEIDRESGEVILVRELNFEKIQSYVLTISAKDSGIWPLSATQILIVNVTDVNDNAPHFINCTSALKLQENAPVGTVIMQCLAVDSDVGDNGIVRYSISRDKPTGNYFRISNNGTLYVNKPLDREQFPIYKIEIKAEDSAIPETYRLMRTKTITIELEDVNDNSPRFISAPAMSFDESASNGDYVTTLKAWDPDFGANGIFTFSKGSGDDAAFFQVDDNGRVTFTKSPSGKIVYKLNVIVTDSGTMQRTSEQELSVFMYKEGGLSFLQNRYSAAIVENEPAGTFVINVTAVATIHTDDTKVRYFMTNDSSEGLFSVDSTTGVITIKDRIDREGKYGHQVNLVIYAVDVNSKTPKSMSVRVYLTILDLNDNIPTFTKYSYAEDVFENTKIGSNILTLQVRDDDESQNGSIVYEIVSGNSKRGFHINNTTGQISVASNLDREVHSVYVLNVTVSDNGEPRLSSWTVVSINILDINDNMPTFQRLNYSFTVVENYPLGTVIGRTVAHDPDSGVNGQVTYSLSGDDASLFSVNARIGTLRTAFSFDREKIDFYLFKVVASDKGSPTALSTVAWVYVSILDENDNKPKFNSNQPYIATVLENSMVGTPVLIVNASDEDVGLNSTLVYAVSGGDDDKAFRISNRGTLFTASVIDRENVAQYNLEITVSDSARIHSQRRTSTTMVTVNVADVNDHTPYFVSEDVIHVREDQDLAKPFAAILAKDKDTGLNGKVLYELQGYVAKASFQIDQNSGELSLRQTLDREKLETVHINITVEAKDRGQPPKRNQQHIQIIVDDVNDNMPTFQPHLALLNVYENISIGSELLRVVAVDEDQGLNGKVEYAITAGNVNGTFSIHPTDGIITLIKFLDRENLQNYQIDVTAFDFGSPTQENITTVRVHVLDVNDNEPRFKISPSSKFIKENIQYVENLAQFVAVDDDEGENSEVVYSILNPVRSPFLSIDNVTGVVSLVVPLDREVQSSYSVIIEARDKGTPSLYTQTKFSIFVKDENDNSPVFVDADLKPSILEGSAVGSQLCVMNATDADYGVNADIFYELVNDFGRFRIDPNTGEIFTIAVLDREVHGTEFELTVKATDKGNPSRATSATVIARIEDTDDNKAIFEKNMYSAYIPVGAPIGTFVTVVSALDEDEGLNGKVIYKIERSSNEFLVQPDTGHVLTTRIPSSTTYTIKIQAINANSNILQDTTTVDITTTTKHFPLFDIPVTVYNISEDAKPGYFILNVKATDNPSLQIASGDPDQHLSLDIVSKNLTVNKNLDYEEKRRYNLWLRASLNTIYSTYINIEVFVVDSNDNIPLFEQSYYEVSLIENDNTNVSVSCIIAADRDSGAFGFVEYRILDATALNWFRMDRYTGCIYTTRGIDREQNISFHFTVQARDHGLPPNANNASVHVNILDRNDNPPILDKLLTVYLSEDKLPPLLVETVFANDKDETSNLLYSLEPDDTFNIDSITGKVSLIQKLDREMVGRYPLTVSVSDGKFSDNTPLTVIIKDVDDNPPRFQKSFYHVKSMELQPVGSVVIKLNISDKDIGQNSDVVYSFKRTPTSEIFRIDSSGIITIATQLRFIKPRKDNGITNLYNLTVYGQNSNHPSAKPTAAITVEVTDTNDHYPVFERNEYYTYIPSVSKIGTRIITVHAVDNYDVGLNSEVSYVDVGGNGTRMFSVESSTGHVTVKSDISSENDKLFLLEIQATDHGTPVQFSPTNANVFIMVTIENQHSPKFAKKSYSEQLKENYDVGKEFLRVVATDSDSGINGKITYSILPGKQGEYFNVDRNTGSITIANVKLDYEYLRQYSFDVQAEDGAQNPRTDQASVTVTVTDYNDNLPEFQKSFYDVDVVENNEIGSEVVIVSATDRDTVGNTITYMLAGKDKNFFTIDQSSGKITTNVIFDYESRTMFNMTVLAKDSADPQKTSDCTVHVKIQGINEFTPEFKKKAYLFSVLEEAHVGTIVGQVSATDHDDGPDGVVQFILVDPSGRHNNFDVDEFTGNIYVCGRLDFEAVDMVQLTVLVKNPAQRILNADNTDKASVTIQIQNSNDPPRFLKDFMKVSVYENVAVGSVLGNFTAVDEDTNKDFMSHFKYAISSGNINNAFILETVGISVVIKTNKRLDREVTALFNLTLAATDINDPRLRGFARLIVEVKDVNDNPPFLKPGICPGHIKENLPKGAVVLRFDASDKDIDPNKDPYTFEITNRGHVPFVINKFTSELQTSEMLDRENVPLYVLQIKILDSGYPKQFSITSCNVIVDDVNDNRPSGDTLNVKINVPVTGYLGGVISDVSPLDLDEIKTYTCEIEINHKDIFEFQPNSCILKMKKPSLKNYILNVVAHDPLYHIPYSLNISFNTISETTSEKSVILRLSGISPEQFLSVMKHLPCVPGYEKQIYSVQKVSSTVTDVLMAHLQNGVYISRDKLSQILTNCMSSLERKLGAKVVDTNYNLCSTPNRCVHGKCERYVVLLSENRTSLYSGTEIFISAYHKATFRCICNPGYSGEYCQHSNEVCEGVQCRNTGHCVPTDQGFKCHCPPNFTGKFCGIAMDLCDPNPCSNTSRCVSTHEGPKCHCDFGGRGERCELSSIGFKPLSYMAFASLSSTNEKTKDNISFQIATVERNALIVYSADSNTDENSHFIALEIINGFLRYSLNLGNGVVRITSDVIVSDGIWHTVAAVRDKQIGHLYVDTKVFSSSGKAGNTKLDLGSSPLYIGGVSSLDVIFANSDHVSSYDFVGCMRDIYLNNIELDVNMAVSRYGITNSCPRVPECDQNLCHGGSTCIDKWFNTLCQCTNDAYGGSKCNKKVKPLTLSDGSVLRFQFEASYQRKTEFLERRDQSRRRRNVENVESFSMNVRVRNDDGFLWRAQDNMGNYTQLQFKSGLVHLSLGSNVNEKQQLVISNKYVNNGYWFNVSLTRDLSSNVLTLNVNGSRNGTQSKEPYVFLSGTWTFGNLKTSDDSVSSFQGCLSKIKINGEIISLNVTNQYGVLTLEAGNLVSGCESPDYCASSPCAGNTCVNNWQSYSCIAYLDSNDTLSVGAIAGIVFFCILVIAIIVAVIAVKKRRTRNEFAARISGKTNAAIERDNSGSSSSASLPSRKTPSRHSLSDSGVDIRNRSSSLSHENLNKTSSSSTNVIPLGSPDEYTIVTSQHDSVSDDGDKGFTDSESEYGNNAANLTISSLPSRLNNTQLNQQQPPSKEAPMNYYNKVPFLINRGFRKDQYPSSRSTSPSDEPESIEMQNYSNDIENAEQYSIGNASFATYSDLNDPSYNPSRYSDDRMRYKPSLERFSESDDSNDERQLDNMTNSFEPTAHLDSSGESSDGGFTASEYEYEERPSYEDEEMRGPKGTRRNRAESHGNGSEDKNEMNVDDPVDIDSINLDDILRRRTNTSRDTYQTISRLTDDDVEIV</sequence>
<dbReference type="PANTHER" id="PTHR24027:SF438">
    <property type="entry name" value="CADHERIN 23"/>
    <property type="match status" value="1"/>
</dbReference>
<feature type="transmembrane region" description="Helical" evidence="15">
    <location>
        <begin position="3746"/>
        <end position="3771"/>
    </location>
</feature>
<dbReference type="Pfam" id="PF02210">
    <property type="entry name" value="Laminin_G_2"/>
    <property type="match status" value="2"/>
</dbReference>
<dbReference type="PROSITE" id="PS50268">
    <property type="entry name" value="CADHERIN_2"/>
    <property type="match status" value="27"/>
</dbReference>
<dbReference type="GO" id="GO:0007163">
    <property type="term" value="P:establishment or maintenance of cell polarity"/>
    <property type="evidence" value="ECO:0007669"/>
    <property type="project" value="UniProtKB-ARBA"/>
</dbReference>
<keyword evidence="8 15" id="KW-1133">Transmembrane helix</keyword>
<comment type="caution">
    <text evidence="16">The sequence shown here is derived from an EMBL/GenBank/DDBJ whole genome shotgun (WGS) entry which is preliminary data.</text>
</comment>
<dbReference type="FunFam" id="2.60.40.60:FF:000020">
    <property type="entry name" value="Dachsous cadherin-related 1b"/>
    <property type="match status" value="4"/>
</dbReference>
<evidence type="ECO:0000256" key="13">
    <source>
        <dbReference type="PROSITE-ProRule" id="PRU00076"/>
    </source>
</evidence>
<evidence type="ECO:0000256" key="1">
    <source>
        <dbReference type="ARBA" id="ARBA00004167"/>
    </source>
</evidence>
<dbReference type="Gene3D" id="2.10.25.10">
    <property type="entry name" value="Laminin"/>
    <property type="match status" value="2"/>
</dbReference>
<dbReference type="InterPro" id="IPR039808">
    <property type="entry name" value="Cadherin"/>
</dbReference>
<keyword evidence="9 15" id="KW-0472">Membrane</keyword>
<feature type="compositionally biased region" description="Low complexity" evidence="14">
    <location>
        <begin position="3895"/>
        <end position="3904"/>
    </location>
</feature>
<evidence type="ECO:0000256" key="5">
    <source>
        <dbReference type="ARBA" id="ARBA00022737"/>
    </source>
</evidence>
<keyword evidence="17" id="KW-1185">Reference proteome</keyword>
<dbReference type="GO" id="GO:0005509">
    <property type="term" value="F:calcium ion binding"/>
    <property type="evidence" value="ECO:0007669"/>
    <property type="project" value="UniProtKB-UniRule"/>
</dbReference>
<keyword evidence="2 13" id="KW-0245">EGF-like domain</keyword>
<dbReference type="PROSITE" id="PS50025">
    <property type="entry name" value="LAM_G_DOMAIN"/>
    <property type="match status" value="2"/>
</dbReference>
<dbReference type="CDD" id="cd00110">
    <property type="entry name" value="LamG"/>
    <property type="match status" value="2"/>
</dbReference>
<feature type="compositionally biased region" description="Polar residues" evidence="14">
    <location>
        <begin position="3969"/>
        <end position="3983"/>
    </location>
</feature>
<feature type="compositionally biased region" description="Polar residues" evidence="14">
    <location>
        <begin position="3826"/>
        <end position="3845"/>
    </location>
</feature>
<evidence type="ECO:0000256" key="6">
    <source>
        <dbReference type="ARBA" id="ARBA00022837"/>
    </source>
</evidence>
<dbReference type="Gene3D" id="2.60.120.200">
    <property type="match status" value="2"/>
</dbReference>
<keyword evidence="3 15" id="KW-0812">Transmembrane</keyword>
<gene>
    <name evidence="16" type="ORF">PACLA_8A088128</name>
</gene>
<keyword evidence="7" id="KW-0130">Cell adhesion</keyword>
<evidence type="ECO:0000256" key="4">
    <source>
        <dbReference type="ARBA" id="ARBA00022729"/>
    </source>
</evidence>
<dbReference type="InterPro" id="IPR001791">
    <property type="entry name" value="Laminin_G"/>
</dbReference>
<dbReference type="Gene3D" id="2.60.40.60">
    <property type="entry name" value="Cadherins"/>
    <property type="match status" value="28"/>
</dbReference>
<feature type="region of interest" description="Disordered" evidence="14">
    <location>
        <begin position="3792"/>
        <end position="3880"/>
    </location>
</feature>
<dbReference type="InterPro" id="IPR002126">
    <property type="entry name" value="Cadherin-like_dom"/>
</dbReference>
<comment type="subcellular location">
    <subcellularLocation>
        <location evidence="1">Membrane</location>
        <topology evidence="1">Single-pass membrane protein</topology>
    </subcellularLocation>
</comment>
<dbReference type="GO" id="GO:0007156">
    <property type="term" value="P:homophilic cell adhesion via plasma membrane adhesion molecules"/>
    <property type="evidence" value="ECO:0007669"/>
    <property type="project" value="InterPro"/>
</dbReference>
<dbReference type="Pfam" id="PF00028">
    <property type="entry name" value="Cadherin"/>
    <property type="match status" value="24"/>
</dbReference>
<feature type="compositionally biased region" description="Polar residues" evidence="14">
    <location>
        <begin position="3931"/>
        <end position="3940"/>
    </location>
</feature>
<evidence type="ECO:0000256" key="14">
    <source>
        <dbReference type="SAM" id="MobiDB-lite"/>
    </source>
</evidence>
<dbReference type="CDD" id="cd11304">
    <property type="entry name" value="Cadherin_repeat"/>
    <property type="match status" value="27"/>
</dbReference>
<dbReference type="PROSITE" id="PS00232">
    <property type="entry name" value="CADHERIN_1"/>
    <property type="match status" value="14"/>
</dbReference>
<dbReference type="InterPro" id="IPR015919">
    <property type="entry name" value="Cadherin-like_sf"/>
</dbReference>
<evidence type="ECO:0000313" key="17">
    <source>
        <dbReference type="Proteomes" id="UP001152795"/>
    </source>
</evidence>
<dbReference type="SMART" id="SM00112">
    <property type="entry name" value="CA"/>
    <property type="match status" value="26"/>
</dbReference>
<evidence type="ECO:0000256" key="11">
    <source>
        <dbReference type="ARBA" id="ARBA00023180"/>
    </source>
</evidence>
<dbReference type="Proteomes" id="UP001152795">
    <property type="component" value="Unassembled WGS sequence"/>
</dbReference>
<dbReference type="FunFam" id="2.60.40.60:FF:000039">
    <property type="entry name" value="FAT atypical cadherin 3"/>
    <property type="match status" value="6"/>
</dbReference>
<dbReference type="SUPFAM" id="SSF49313">
    <property type="entry name" value="Cadherin-like"/>
    <property type="match status" value="28"/>
</dbReference>
<evidence type="ECO:0000256" key="12">
    <source>
        <dbReference type="PROSITE-ProRule" id="PRU00043"/>
    </source>
</evidence>
<feature type="non-terminal residue" evidence="16">
    <location>
        <position position="4118"/>
    </location>
</feature>
<dbReference type="InterPro" id="IPR013320">
    <property type="entry name" value="ConA-like_dom_sf"/>
</dbReference>
<keyword evidence="10 13" id="KW-1015">Disulfide bond</keyword>
<dbReference type="GO" id="GO:0008013">
    <property type="term" value="F:beta-catenin binding"/>
    <property type="evidence" value="ECO:0007669"/>
    <property type="project" value="TreeGrafter"/>
</dbReference>
<evidence type="ECO:0000256" key="9">
    <source>
        <dbReference type="ARBA" id="ARBA00023136"/>
    </source>
</evidence>
<keyword evidence="11" id="KW-0325">Glycoprotein</keyword>
<dbReference type="SUPFAM" id="SSF57196">
    <property type="entry name" value="EGF/Laminin"/>
    <property type="match status" value="1"/>
</dbReference>
<organism evidence="16 17">
    <name type="scientific">Paramuricea clavata</name>
    <name type="common">Red gorgonian</name>
    <name type="synonym">Violescent sea-whip</name>
    <dbReference type="NCBI Taxonomy" id="317549"/>
    <lineage>
        <taxon>Eukaryota</taxon>
        <taxon>Metazoa</taxon>
        <taxon>Cnidaria</taxon>
        <taxon>Anthozoa</taxon>
        <taxon>Octocorallia</taxon>
        <taxon>Malacalcyonacea</taxon>
        <taxon>Plexauridae</taxon>
        <taxon>Paramuricea</taxon>
    </lineage>
</organism>
<evidence type="ECO:0000256" key="8">
    <source>
        <dbReference type="ARBA" id="ARBA00022989"/>
    </source>
</evidence>
<feature type="region of interest" description="Disordered" evidence="14">
    <location>
        <begin position="3892"/>
        <end position="3946"/>
    </location>
</feature>
<dbReference type="FunFam" id="2.60.40.60:FF:000081">
    <property type="entry name" value="protocadherin Fat 4"/>
    <property type="match status" value="1"/>
</dbReference>
<accession>A0A6S7FIJ6</accession>
<reference evidence="16" key="1">
    <citation type="submission" date="2020-04" db="EMBL/GenBank/DDBJ databases">
        <authorList>
            <person name="Alioto T."/>
            <person name="Alioto T."/>
            <person name="Gomez Garrido J."/>
        </authorList>
    </citation>
    <scope>NUCLEOTIDE SEQUENCE</scope>
    <source>
        <strain evidence="16">A484AB</strain>
    </source>
</reference>
<dbReference type="OrthoDB" id="6252479at2759"/>
<dbReference type="GO" id="GO:0048729">
    <property type="term" value="P:tissue morphogenesis"/>
    <property type="evidence" value="ECO:0007669"/>
    <property type="project" value="UniProtKB-ARBA"/>
</dbReference>
<dbReference type="GO" id="GO:0009887">
    <property type="term" value="P:animal organ morphogenesis"/>
    <property type="evidence" value="ECO:0007669"/>
    <property type="project" value="UniProtKB-ARBA"/>
</dbReference>
<evidence type="ECO:0000256" key="3">
    <source>
        <dbReference type="ARBA" id="ARBA00022692"/>
    </source>
</evidence>
<keyword evidence="5" id="KW-0677">Repeat</keyword>
<feature type="disulfide bond" evidence="13">
    <location>
        <begin position="3287"/>
        <end position="3296"/>
    </location>
</feature>
<evidence type="ECO:0000256" key="15">
    <source>
        <dbReference type="SAM" id="Phobius"/>
    </source>
</evidence>
<feature type="compositionally biased region" description="Basic and acidic residues" evidence="14">
    <location>
        <begin position="4061"/>
        <end position="4076"/>
    </location>
</feature>
<comment type="caution">
    <text evidence="13">Lacks conserved residue(s) required for the propagation of feature annotation.</text>
</comment>
<evidence type="ECO:0000256" key="7">
    <source>
        <dbReference type="ARBA" id="ARBA00022889"/>
    </source>
</evidence>
<protein>
    <submittedName>
        <fullName evidence="16">Protocadherin Fat 4-like</fullName>
    </submittedName>
</protein>
<feature type="disulfide bond" evidence="13">
    <location>
        <begin position="3249"/>
        <end position="3258"/>
    </location>
</feature>
<dbReference type="FunFam" id="2.60.40.60:FF:000015">
    <property type="entry name" value="FAT atypical cadherin 1"/>
    <property type="match status" value="2"/>
</dbReference>
<dbReference type="InterPro" id="IPR020894">
    <property type="entry name" value="Cadherin_CS"/>
</dbReference>
<dbReference type="SUPFAM" id="SSF49899">
    <property type="entry name" value="Concanavalin A-like lectins/glucanases"/>
    <property type="match status" value="2"/>
</dbReference>
<dbReference type="SMART" id="SM00282">
    <property type="entry name" value="LamG"/>
    <property type="match status" value="2"/>
</dbReference>
<dbReference type="EMBL" id="CACRXK020000198">
    <property type="protein sequence ID" value="CAB3979444.1"/>
    <property type="molecule type" value="Genomic_DNA"/>
</dbReference>
<dbReference type="SMART" id="SM00181">
    <property type="entry name" value="EGF"/>
    <property type="match status" value="4"/>
</dbReference>
<dbReference type="PANTHER" id="PTHR24027">
    <property type="entry name" value="CADHERIN-23"/>
    <property type="match status" value="1"/>
</dbReference>
<feature type="region of interest" description="Disordered" evidence="14">
    <location>
        <begin position="3969"/>
        <end position="3990"/>
    </location>
</feature>
<feature type="compositionally biased region" description="Basic and acidic residues" evidence="14">
    <location>
        <begin position="3863"/>
        <end position="3873"/>
    </location>
</feature>